<dbReference type="PANTHER" id="PTHR33209:SF1">
    <property type="entry name" value="PEPTIDASE S49 DOMAIN-CONTAINING PROTEIN"/>
    <property type="match status" value="1"/>
</dbReference>
<accession>A0ABT6L4E9</accession>
<dbReference type="InterPro" id="IPR004635">
    <property type="entry name" value="Pept_S49_SppA"/>
</dbReference>
<dbReference type="Pfam" id="PF01343">
    <property type="entry name" value="Peptidase_S49"/>
    <property type="match status" value="2"/>
</dbReference>
<protein>
    <submittedName>
        <fullName evidence="8">Protease-4</fullName>
        <ecNumber evidence="8">3.4.21.-</ecNumber>
    </submittedName>
</protein>
<dbReference type="CDD" id="cd07023">
    <property type="entry name" value="S49_Sppa_N_C"/>
    <property type="match status" value="1"/>
</dbReference>
<dbReference type="InterPro" id="IPR047217">
    <property type="entry name" value="S49_SppA_67K_type_N"/>
</dbReference>
<sequence length="592" mass="62134">MVAFLPGIPDLDDIRALTRRVDTARHHGVPKGCVLELDLQTAPPETTGFDPLAMIAGGGRAMVLRQAVAAIHRAAEDERVAGLIARVQLPAAAPGPVQELRDAIVAFGAVKPTLAWAETYPGTLSYYLASAFREVWMQPSGSVGLVGFATNAMFLRDALDKAGIEAQFVARGEYKSAANLFTEDRYTDAHREADSRMIESLRSQVWQAVAESRNLTLAALDELADTAPVLRDAAISAGLVDRIGFRDEAYARIGELSGGPAGADADSHPDALPRLYLSRYARAAAKVPAPPIPGRKTKPTVAVVTLHGPIVSGRGGPQVLPVGRSSAGGDTIAAALREAAADDEVSAIVLRVDTPGGSVSGSETIWREVVRAREHGKPVVASMGAVAASGGYYVSMAADEIVANAGTITGSIGVVTGKLVSRELKDKLGVGSDAVRTNANADAWSTDAPFTDEQYAHVEAEADLLYTDFVERVAHGRKLSVEQVDAVARGRVWTGADAKDRGLVDELGGLRAAIIRAKVLAGLDPDTKVRVRSYPGSSVLDMLRPKPSSQPAAASLPQAVGALLGQSVLGIVDQAGRAVTGVNALWLGDYRF</sequence>
<dbReference type="InterPro" id="IPR029045">
    <property type="entry name" value="ClpP/crotonase-like_dom_sf"/>
</dbReference>
<keyword evidence="9" id="KW-1185">Reference proteome</keyword>
<dbReference type="PANTHER" id="PTHR33209">
    <property type="entry name" value="PROTEASE 4"/>
    <property type="match status" value="1"/>
</dbReference>
<evidence type="ECO:0000256" key="2">
    <source>
        <dbReference type="ARBA" id="ARBA00008683"/>
    </source>
</evidence>
<dbReference type="InterPro" id="IPR004634">
    <property type="entry name" value="Pept_S49_pIV"/>
</dbReference>
<feature type="domain" description="Peptidase S49" evidence="7">
    <location>
        <begin position="372"/>
        <end position="523"/>
    </location>
</feature>
<dbReference type="SUPFAM" id="SSF52096">
    <property type="entry name" value="ClpP/crotonase"/>
    <property type="match status" value="2"/>
</dbReference>
<reference evidence="8 9" key="1">
    <citation type="submission" date="2023-04" db="EMBL/GenBank/DDBJ databases">
        <title>Forest soil microbial communities from Buena Vista Peninsula, Colon Province, Panama.</title>
        <authorList>
            <person name="Bouskill N."/>
        </authorList>
    </citation>
    <scope>NUCLEOTIDE SEQUENCE [LARGE SCALE GENOMIC DNA]</scope>
    <source>
        <strain evidence="8 9">AC80</strain>
    </source>
</reference>
<dbReference type="Gene3D" id="6.20.330.10">
    <property type="match status" value="1"/>
</dbReference>
<dbReference type="RefSeq" id="WP_280834425.1">
    <property type="nucleotide sequence ID" value="NZ_JARXVE010000008.1"/>
</dbReference>
<dbReference type="GO" id="GO:0008233">
    <property type="term" value="F:peptidase activity"/>
    <property type="evidence" value="ECO:0007669"/>
    <property type="project" value="UniProtKB-KW"/>
</dbReference>
<comment type="subcellular location">
    <subcellularLocation>
        <location evidence="1">Membrane</location>
    </subcellularLocation>
</comment>
<keyword evidence="6" id="KW-0472">Membrane</keyword>
<evidence type="ECO:0000313" key="8">
    <source>
        <dbReference type="EMBL" id="MDH6197831.1"/>
    </source>
</evidence>
<evidence type="ECO:0000259" key="7">
    <source>
        <dbReference type="Pfam" id="PF01343"/>
    </source>
</evidence>
<dbReference type="Proteomes" id="UP001160130">
    <property type="component" value="Unassembled WGS sequence"/>
</dbReference>
<evidence type="ECO:0000256" key="4">
    <source>
        <dbReference type="ARBA" id="ARBA00022801"/>
    </source>
</evidence>
<dbReference type="EMBL" id="JARXVE010000008">
    <property type="protein sequence ID" value="MDH6197831.1"/>
    <property type="molecule type" value="Genomic_DNA"/>
</dbReference>
<feature type="domain" description="Peptidase S49" evidence="7">
    <location>
        <begin position="109"/>
        <end position="256"/>
    </location>
</feature>
<evidence type="ECO:0000256" key="6">
    <source>
        <dbReference type="ARBA" id="ARBA00023136"/>
    </source>
</evidence>
<dbReference type="InterPro" id="IPR002142">
    <property type="entry name" value="Peptidase_S49"/>
</dbReference>
<proteinExistence type="inferred from homology"/>
<evidence type="ECO:0000256" key="3">
    <source>
        <dbReference type="ARBA" id="ARBA00022670"/>
    </source>
</evidence>
<dbReference type="GO" id="GO:0006508">
    <property type="term" value="P:proteolysis"/>
    <property type="evidence" value="ECO:0007669"/>
    <property type="project" value="UniProtKB-KW"/>
</dbReference>
<dbReference type="InterPro" id="IPR047272">
    <property type="entry name" value="S49_SppA_C"/>
</dbReference>
<dbReference type="CDD" id="cd07018">
    <property type="entry name" value="S49_SppA_67K_type"/>
    <property type="match status" value="1"/>
</dbReference>
<comment type="similarity">
    <text evidence="2">Belongs to the peptidase S49 family.</text>
</comment>
<keyword evidence="3 8" id="KW-0645">Protease</keyword>
<keyword evidence="5" id="KW-0720">Serine protease</keyword>
<dbReference type="EC" id="3.4.21.-" evidence="8"/>
<dbReference type="Gene3D" id="3.90.226.10">
    <property type="entry name" value="2-enoyl-CoA Hydratase, Chain A, domain 1"/>
    <property type="match status" value="3"/>
</dbReference>
<gene>
    <name evidence="8" type="ORF">M2272_004487</name>
</gene>
<organism evidence="8 9">
    <name type="scientific">Mycolicibacterium frederiksbergense</name>
    <dbReference type="NCBI Taxonomy" id="117567"/>
    <lineage>
        <taxon>Bacteria</taxon>
        <taxon>Bacillati</taxon>
        <taxon>Actinomycetota</taxon>
        <taxon>Actinomycetes</taxon>
        <taxon>Mycobacteriales</taxon>
        <taxon>Mycobacteriaceae</taxon>
        <taxon>Mycolicibacterium</taxon>
    </lineage>
</organism>
<evidence type="ECO:0000256" key="5">
    <source>
        <dbReference type="ARBA" id="ARBA00022825"/>
    </source>
</evidence>
<dbReference type="PIRSF" id="PIRSF001217">
    <property type="entry name" value="Protease_4_SppA"/>
    <property type="match status" value="1"/>
</dbReference>
<comment type="caution">
    <text evidence="8">The sequence shown here is derived from an EMBL/GenBank/DDBJ whole genome shotgun (WGS) entry which is preliminary data.</text>
</comment>
<evidence type="ECO:0000313" key="9">
    <source>
        <dbReference type="Proteomes" id="UP001160130"/>
    </source>
</evidence>
<name>A0ABT6L4E9_9MYCO</name>
<evidence type="ECO:0000256" key="1">
    <source>
        <dbReference type="ARBA" id="ARBA00004370"/>
    </source>
</evidence>
<dbReference type="NCBIfam" id="TIGR00706">
    <property type="entry name" value="SppA_dom"/>
    <property type="match status" value="1"/>
</dbReference>
<keyword evidence="4 8" id="KW-0378">Hydrolase</keyword>